<dbReference type="InterPro" id="IPR013154">
    <property type="entry name" value="ADH-like_N"/>
</dbReference>
<evidence type="ECO:0000259" key="2">
    <source>
        <dbReference type="Pfam" id="PF00107"/>
    </source>
</evidence>
<dbReference type="EMBL" id="JNUP01000071">
    <property type="protein sequence ID" value="KGE70972.1"/>
    <property type="molecule type" value="Genomic_DNA"/>
</dbReference>
<dbReference type="CDD" id="cd08238">
    <property type="entry name" value="sorbose_phosphate_red"/>
    <property type="match status" value="1"/>
</dbReference>
<dbReference type="Pfam" id="PF08240">
    <property type="entry name" value="ADH_N"/>
    <property type="match status" value="1"/>
</dbReference>
<dbReference type="GO" id="GO:0016491">
    <property type="term" value="F:oxidoreductase activity"/>
    <property type="evidence" value="ECO:0007669"/>
    <property type="project" value="UniProtKB-KW"/>
</dbReference>
<dbReference type="AlphaFoldDB" id="A0A098QWV0"/>
<feature type="domain" description="Alcohol dehydrogenase-like N-terminal" evidence="3">
    <location>
        <begin position="26"/>
        <end position="126"/>
    </location>
</feature>
<comment type="caution">
    <text evidence="4">The sequence shown here is derived from an EMBL/GenBank/DDBJ whole genome shotgun (WGS) entry which is preliminary data.</text>
</comment>
<name>A0A098QWV0_9SPIO</name>
<keyword evidence="5" id="KW-1185">Reference proteome</keyword>
<evidence type="ECO:0000256" key="1">
    <source>
        <dbReference type="ARBA" id="ARBA00023002"/>
    </source>
</evidence>
<feature type="domain" description="Alcohol dehydrogenase-like C-terminal" evidence="2">
    <location>
        <begin position="187"/>
        <end position="330"/>
    </location>
</feature>
<gene>
    <name evidence="4" type="ORF">DC28_13635</name>
</gene>
<dbReference type="InterPro" id="IPR050129">
    <property type="entry name" value="Zn_alcohol_dh"/>
</dbReference>
<dbReference type="SUPFAM" id="SSF50129">
    <property type="entry name" value="GroES-like"/>
    <property type="match status" value="1"/>
</dbReference>
<dbReference type="Pfam" id="PF00107">
    <property type="entry name" value="ADH_zinc_N"/>
    <property type="match status" value="1"/>
</dbReference>
<dbReference type="PANTHER" id="PTHR43401:SF2">
    <property type="entry name" value="L-THREONINE 3-DEHYDROGENASE"/>
    <property type="match status" value="1"/>
</dbReference>
<sequence>MKTKAVRLYGKMDLRLEEFELPQIAEDEILVRVVSDSICMSSYKAALLGAEHKRVPDDVANNPIIIGHELAGEVVEVGSQWKDRYQEGMRFSLQPALNYQGSMKSPGYSYPYCGGDATYMILPREVMIMDCLLPYRGEGFFKAALSEPYSCVIGACRSLFRTDRHNHNHYMGIREGGKMAIIGGCGPMGLAAIDYALSGEFRPNLLVVTDLDDRRIQRARELFEPKAAKQGISLLFVNTGTLDTPKQDLMKLTGGDGFDDILVMVPSAGVLELSESLLGFNGCLNFFAGPTDTSFSARVNYYDIHYLEKHIIGTTGGTVDDMREALKLMEEDKTNVEVLVTHVGGLDAAAQATLHLPEIPGGKKLIYTGIQMPLIALEDLPDLSSQSDLYKGLAEIVGANRGLWSVEAENYLLKNAPAI</sequence>
<evidence type="ECO:0000313" key="4">
    <source>
        <dbReference type="EMBL" id="KGE70972.1"/>
    </source>
</evidence>
<dbReference type="OrthoDB" id="9787435at2"/>
<dbReference type="InterPro" id="IPR013149">
    <property type="entry name" value="ADH-like_C"/>
</dbReference>
<proteinExistence type="predicted"/>
<keyword evidence="1" id="KW-0560">Oxidoreductase</keyword>
<dbReference type="STRING" id="1480694.DC28_13635"/>
<dbReference type="RefSeq" id="WP_037549637.1">
    <property type="nucleotide sequence ID" value="NZ_JNUP01000071.1"/>
</dbReference>
<dbReference type="InterPro" id="IPR011032">
    <property type="entry name" value="GroES-like_sf"/>
</dbReference>
<evidence type="ECO:0000313" key="5">
    <source>
        <dbReference type="Proteomes" id="UP000029692"/>
    </source>
</evidence>
<dbReference type="InterPro" id="IPR036291">
    <property type="entry name" value="NAD(P)-bd_dom_sf"/>
</dbReference>
<dbReference type="eggNOG" id="COG1063">
    <property type="taxonomic scope" value="Bacteria"/>
</dbReference>
<reference evidence="4 5" key="1">
    <citation type="submission" date="2014-05" db="EMBL/GenBank/DDBJ databases">
        <title>De novo Genome Sequence of Spirocheata sp.</title>
        <authorList>
            <person name="Shivani Y."/>
            <person name="Subhash Y."/>
            <person name="Tushar L."/>
            <person name="Sasikala C."/>
            <person name="Ramana C.V."/>
        </authorList>
    </citation>
    <scope>NUCLEOTIDE SEQUENCE [LARGE SCALE GENOMIC DNA]</scope>
    <source>
        <strain evidence="4 5">JC230</strain>
    </source>
</reference>
<organism evidence="4 5">
    <name type="scientific">Spirochaeta lutea</name>
    <dbReference type="NCBI Taxonomy" id="1480694"/>
    <lineage>
        <taxon>Bacteria</taxon>
        <taxon>Pseudomonadati</taxon>
        <taxon>Spirochaetota</taxon>
        <taxon>Spirochaetia</taxon>
        <taxon>Spirochaetales</taxon>
        <taxon>Spirochaetaceae</taxon>
        <taxon>Spirochaeta</taxon>
    </lineage>
</organism>
<protein>
    <submittedName>
        <fullName evidence="4">L-sorbose 1-phosphate reductase</fullName>
    </submittedName>
</protein>
<dbReference type="PANTHER" id="PTHR43401">
    <property type="entry name" value="L-THREONINE 3-DEHYDROGENASE"/>
    <property type="match status" value="1"/>
</dbReference>
<dbReference type="Proteomes" id="UP000029692">
    <property type="component" value="Unassembled WGS sequence"/>
</dbReference>
<dbReference type="SUPFAM" id="SSF51735">
    <property type="entry name" value="NAD(P)-binding Rossmann-fold domains"/>
    <property type="match status" value="1"/>
</dbReference>
<dbReference type="Gene3D" id="3.90.180.10">
    <property type="entry name" value="Medium-chain alcohol dehydrogenases, catalytic domain"/>
    <property type="match status" value="1"/>
</dbReference>
<evidence type="ECO:0000259" key="3">
    <source>
        <dbReference type="Pfam" id="PF08240"/>
    </source>
</evidence>
<dbReference type="Gene3D" id="3.40.50.720">
    <property type="entry name" value="NAD(P)-binding Rossmann-like Domain"/>
    <property type="match status" value="1"/>
</dbReference>
<accession>A0A098QWV0</accession>